<dbReference type="PANTHER" id="PTHR43233:SF1">
    <property type="entry name" value="FAMILY N-ACETYLTRANSFERASE, PUTATIVE (AFU_ORTHOLOGUE AFUA_6G03350)-RELATED"/>
    <property type="match status" value="1"/>
</dbReference>
<sequence length="136" mass="16039">MKLKIINQLTDNQIEDLCYLYTTTWWAKERKLIDVQRMLKNTDIIVALCDPSNHQLLGFSRILTDYVYRALLLDVIIRDNYRQQGLGKILMEAIVSHPDLQEIEALILFCQSDVIPFYEKWGFFGKSDKLEIMIRP</sequence>
<dbReference type="SUPFAM" id="SSF55729">
    <property type="entry name" value="Acyl-CoA N-acyltransferases (Nat)"/>
    <property type="match status" value="1"/>
</dbReference>
<organism evidence="2 3">
    <name type="scientific">Gloeothece citriformis (strain PCC 7424)</name>
    <name type="common">Cyanothece sp. (strain PCC 7424)</name>
    <dbReference type="NCBI Taxonomy" id="65393"/>
    <lineage>
        <taxon>Bacteria</taxon>
        <taxon>Bacillati</taxon>
        <taxon>Cyanobacteriota</taxon>
        <taxon>Cyanophyceae</taxon>
        <taxon>Oscillatoriophycideae</taxon>
        <taxon>Chroococcales</taxon>
        <taxon>Aphanothecaceae</taxon>
        <taxon>Gloeothece</taxon>
        <taxon>Gloeothece citriformis</taxon>
    </lineage>
</organism>
<dbReference type="InterPro" id="IPR000182">
    <property type="entry name" value="GNAT_dom"/>
</dbReference>
<dbReference type="KEGG" id="cyc:PCC7424_5258"/>
<dbReference type="Pfam" id="PF13508">
    <property type="entry name" value="Acetyltransf_7"/>
    <property type="match status" value="1"/>
</dbReference>
<dbReference type="Proteomes" id="UP000002384">
    <property type="component" value="Chromosome"/>
</dbReference>
<reference evidence="3" key="1">
    <citation type="journal article" date="2011" name="MBio">
        <title>Novel metabolic attributes of the genus Cyanothece, comprising a group of unicellular nitrogen-fixing Cyanobacteria.</title>
        <authorList>
            <person name="Bandyopadhyay A."/>
            <person name="Elvitigala T."/>
            <person name="Welsh E."/>
            <person name="Stockel J."/>
            <person name="Liberton M."/>
            <person name="Min H."/>
            <person name="Sherman L.A."/>
            <person name="Pakrasi H.B."/>
        </authorList>
    </citation>
    <scope>NUCLEOTIDE SEQUENCE [LARGE SCALE GENOMIC DNA]</scope>
    <source>
        <strain evidence="3">PCC 7424</strain>
    </source>
</reference>
<dbReference type="InterPro" id="IPR053144">
    <property type="entry name" value="Acetyltransferase_Butenolide"/>
</dbReference>
<keyword evidence="2" id="KW-0808">Transferase</keyword>
<keyword evidence="3" id="KW-1185">Reference proteome</keyword>
<dbReference type="AlphaFoldDB" id="B7KIB9"/>
<accession>B7KIB9</accession>
<dbReference type="EMBL" id="CP001291">
    <property type="protein sequence ID" value="ACK73606.1"/>
    <property type="molecule type" value="Genomic_DNA"/>
</dbReference>
<dbReference type="STRING" id="65393.PCC7424_5258"/>
<dbReference type="InterPro" id="IPR016181">
    <property type="entry name" value="Acyl_CoA_acyltransferase"/>
</dbReference>
<evidence type="ECO:0000313" key="3">
    <source>
        <dbReference type="Proteomes" id="UP000002384"/>
    </source>
</evidence>
<dbReference type="HOGENOM" id="CLU_086503_3_1_3"/>
<name>B7KIB9_GLOC7</name>
<dbReference type="eggNOG" id="COG0454">
    <property type="taxonomic scope" value="Bacteria"/>
</dbReference>
<evidence type="ECO:0000259" key="1">
    <source>
        <dbReference type="PROSITE" id="PS51186"/>
    </source>
</evidence>
<proteinExistence type="predicted"/>
<dbReference type="Gene3D" id="3.40.630.30">
    <property type="match status" value="1"/>
</dbReference>
<dbReference type="OrthoDB" id="9775804at2"/>
<gene>
    <name evidence="2" type="ordered locus">PCC7424_5258</name>
</gene>
<dbReference type="PANTHER" id="PTHR43233">
    <property type="entry name" value="FAMILY N-ACETYLTRANSFERASE, PUTATIVE (AFU_ORTHOLOGUE AFUA_6G03350)-RELATED"/>
    <property type="match status" value="1"/>
</dbReference>
<dbReference type="RefSeq" id="WP_015957184.1">
    <property type="nucleotide sequence ID" value="NC_011729.1"/>
</dbReference>
<dbReference type="GO" id="GO:0016747">
    <property type="term" value="F:acyltransferase activity, transferring groups other than amino-acyl groups"/>
    <property type="evidence" value="ECO:0007669"/>
    <property type="project" value="InterPro"/>
</dbReference>
<dbReference type="CDD" id="cd04301">
    <property type="entry name" value="NAT_SF"/>
    <property type="match status" value="1"/>
</dbReference>
<dbReference type="PROSITE" id="PS51186">
    <property type="entry name" value="GNAT"/>
    <property type="match status" value="1"/>
</dbReference>
<evidence type="ECO:0000313" key="2">
    <source>
        <dbReference type="EMBL" id="ACK73606.1"/>
    </source>
</evidence>
<protein>
    <submittedName>
        <fullName evidence="2">GCN5-related N-acetyltransferase</fullName>
    </submittedName>
</protein>
<feature type="domain" description="N-acetyltransferase" evidence="1">
    <location>
        <begin position="4"/>
        <end position="136"/>
    </location>
</feature>